<evidence type="ECO:0000256" key="3">
    <source>
        <dbReference type="ARBA" id="ARBA00022946"/>
    </source>
</evidence>
<gene>
    <name evidence="7" type="ORF">FSB_LOCUS33079</name>
</gene>
<proteinExistence type="predicted"/>
<accession>A0A2N9GRX5</accession>
<dbReference type="GO" id="GO:0006397">
    <property type="term" value="P:mRNA processing"/>
    <property type="evidence" value="ECO:0007669"/>
    <property type="project" value="UniProtKB-KW"/>
</dbReference>
<keyword evidence="3" id="KW-0809">Transit peptide</keyword>
<feature type="region of interest" description="Disordered" evidence="6">
    <location>
        <begin position="97"/>
        <end position="116"/>
    </location>
</feature>
<keyword evidence="5" id="KW-0687">Ribonucleoprotein</keyword>
<organism evidence="7">
    <name type="scientific">Fagus sylvatica</name>
    <name type="common">Beechnut</name>
    <dbReference type="NCBI Taxonomy" id="28930"/>
    <lineage>
        <taxon>Eukaryota</taxon>
        <taxon>Viridiplantae</taxon>
        <taxon>Streptophyta</taxon>
        <taxon>Embryophyta</taxon>
        <taxon>Tracheophyta</taxon>
        <taxon>Spermatophyta</taxon>
        <taxon>Magnoliopsida</taxon>
        <taxon>eudicotyledons</taxon>
        <taxon>Gunneridae</taxon>
        <taxon>Pentapetalae</taxon>
        <taxon>rosids</taxon>
        <taxon>fabids</taxon>
        <taxon>Fagales</taxon>
        <taxon>Fagaceae</taxon>
        <taxon>Fagus</taxon>
    </lineage>
</organism>
<dbReference type="EMBL" id="OIVN01002628">
    <property type="protein sequence ID" value="SPD05197.1"/>
    <property type="molecule type" value="Genomic_DNA"/>
</dbReference>
<dbReference type="PANTHER" id="PTHR31846:SF20">
    <property type="entry name" value="CRM-DOMAIN CONTAINING FACTOR CFM2, CHLOROPLASTIC"/>
    <property type="match status" value="1"/>
</dbReference>
<name>A0A2N9GRX5_FAGSY</name>
<evidence type="ECO:0000256" key="1">
    <source>
        <dbReference type="ARBA" id="ARBA00022664"/>
    </source>
</evidence>
<evidence type="ECO:0000256" key="4">
    <source>
        <dbReference type="ARBA" id="ARBA00023187"/>
    </source>
</evidence>
<dbReference type="GO" id="GO:1990904">
    <property type="term" value="C:ribonucleoprotein complex"/>
    <property type="evidence" value="ECO:0007669"/>
    <property type="project" value="UniProtKB-KW"/>
</dbReference>
<evidence type="ECO:0000256" key="2">
    <source>
        <dbReference type="ARBA" id="ARBA00022737"/>
    </source>
</evidence>
<keyword evidence="4" id="KW-0508">mRNA splicing</keyword>
<dbReference type="GO" id="GO:0000375">
    <property type="term" value="P:RNA splicing, via transesterification reactions"/>
    <property type="evidence" value="ECO:0007669"/>
    <property type="project" value="InterPro"/>
</dbReference>
<evidence type="ECO:0000256" key="6">
    <source>
        <dbReference type="SAM" id="MobiDB-lite"/>
    </source>
</evidence>
<dbReference type="PANTHER" id="PTHR31846">
    <property type="entry name" value="CRS1 / YHBY (CRM) DOMAIN-CONTAINING PROTEIN"/>
    <property type="match status" value="1"/>
</dbReference>
<sequence length="185" mass="21010">MNEDENNEYKLKMMKHDQLPQPCLSFSFIPHLYQLIEIGSDTQSLPKSAIQRIAHKLRSLGFTEDPQNPSPNPSPNAGEIFIPLPHQLPKHRVGHTLDTSWSTPENPVPVPGTGSAISRYHDLRREVIKQKVMEKKEEEGAKREEKAPTLAELRRLRKMGIELRKKLKVGKAGITEGIVKHEEDS</sequence>
<keyword evidence="2" id="KW-0677">Repeat</keyword>
<protein>
    <submittedName>
        <fullName evidence="7">Uncharacterized protein</fullName>
    </submittedName>
</protein>
<reference evidence="7" key="1">
    <citation type="submission" date="2018-02" db="EMBL/GenBank/DDBJ databases">
        <authorList>
            <person name="Cohen D.B."/>
            <person name="Kent A.D."/>
        </authorList>
    </citation>
    <scope>NUCLEOTIDE SEQUENCE</scope>
</reference>
<evidence type="ECO:0000256" key="5">
    <source>
        <dbReference type="ARBA" id="ARBA00023274"/>
    </source>
</evidence>
<dbReference type="AlphaFoldDB" id="A0A2N9GRX5"/>
<dbReference type="InterPro" id="IPR045278">
    <property type="entry name" value="CRS1/CFM2/CFM3"/>
</dbReference>
<keyword evidence="1" id="KW-0507">mRNA processing</keyword>
<evidence type="ECO:0000313" key="7">
    <source>
        <dbReference type="EMBL" id="SPD05197.1"/>
    </source>
</evidence>
<dbReference type="GO" id="GO:0003729">
    <property type="term" value="F:mRNA binding"/>
    <property type="evidence" value="ECO:0007669"/>
    <property type="project" value="InterPro"/>
</dbReference>